<name>A0A8J5N988_HOMAM</name>
<feature type="region of interest" description="Disordered" evidence="1">
    <location>
        <begin position="1"/>
        <end position="32"/>
    </location>
</feature>
<feature type="compositionally biased region" description="Basic and acidic residues" evidence="1">
    <location>
        <begin position="308"/>
        <end position="344"/>
    </location>
</feature>
<feature type="compositionally biased region" description="Basic residues" evidence="1">
    <location>
        <begin position="250"/>
        <end position="278"/>
    </location>
</feature>
<dbReference type="AlphaFoldDB" id="A0A8J5N988"/>
<dbReference type="InterPro" id="IPR039875">
    <property type="entry name" value="LENG1-like"/>
</dbReference>
<gene>
    <name evidence="2" type="primary">Leng1-L</name>
    <name evidence="2" type="ORF">Hamer_G009106</name>
</gene>
<proteinExistence type="predicted"/>
<evidence type="ECO:0000256" key="1">
    <source>
        <dbReference type="SAM" id="MobiDB-lite"/>
    </source>
</evidence>
<dbReference type="PANTHER" id="PTHR22093">
    <property type="entry name" value="LEUKOCYTE RECEPTOR CLUSTER LRC MEMBER 1"/>
    <property type="match status" value="1"/>
</dbReference>
<evidence type="ECO:0000313" key="3">
    <source>
        <dbReference type="Proteomes" id="UP000747542"/>
    </source>
</evidence>
<sequence length="386" mass="44589">MNILPKKRNKARSNYDGGYEAPPTTLSKKAPEADIYTSDGNINFFKDLEDGKQTGASNKEHEEEKKAEQEKYEKSIGYLTYLGQDSVESKGGKAWYELDTGKITQKDDAGSEFQEVGLKSKNRMDPINDIIKYAGLKPAKKFVQAPKTTTEIIKCDIYSVPKVENNFLNEVRSTKPYRDRVKKHKKKHKRGHKKSKKCKKKKLSDSKRAEYYSDDDDDDDETERKGERKLYKGSKRKRESSSDEYDGDSRKRKKTYDRCKKRCKDKWNSKNRHSRKSRSSSSSGNSCDSSNSTINSSSQYSSEDEEIAKEKQRKLEILRAERLKREAEERRKAERLLAGKKPEAPDASSDPKPPFQQKYNSQFNPHLARQNQESKTLEAGVKYWLQ</sequence>
<dbReference type="Proteomes" id="UP000747542">
    <property type="component" value="Unassembled WGS sequence"/>
</dbReference>
<feature type="compositionally biased region" description="Low complexity" evidence="1">
    <location>
        <begin position="279"/>
        <end position="301"/>
    </location>
</feature>
<evidence type="ECO:0000313" key="2">
    <source>
        <dbReference type="EMBL" id="KAG7176315.1"/>
    </source>
</evidence>
<feature type="region of interest" description="Disordered" evidence="1">
    <location>
        <begin position="47"/>
        <end position="70"/>
    </location>
</feature>
<dbReference type="PANTHER" id="PTHR22093:SF0">
    <property type="entry name" value="LEUKOCYTE RECEPTOR CLUSTER MEMBER 1"/>
    <property type="match status" value="1"/>
</dbReference>
<feature type="compositionally biased region" description="Basic residues" evidence="1">
    <location>
        <begin position="180"/>
        <end position="202"/>
    </location>
</feature>
<feature type="compositionally biased region" description="Acidic residues" evidence="1">
    <location>
        <begin position="212"/>
        <end position="221"/>
    </location>
</feature>
<keyword evidence="2" id="KW-0675">Receptor</keyword>
<protein>
    <submittedName>
        <fullName evidence="2">Leukocyte receptor cluster member 1-like</fullName>
    </submittedName>
</protein>
<accession>A0A8J5N988</accession>
<reference evidence="2" key="1">
    <citation type="journal article" date="2021" name="Sci. Adv.">
        <title>The American lobster genome reveals insights on longevity, neural, and immune adaptations.</title>
        <authorList>
            <person name="Polinski J.M."/>
            <person name="Zimin A.V."/>
            <person name="Clark K.F."/>
            <person name="Kohn A.B."/>
            <person name="Sadowski N."/>
            <person name="Timp W."/>
            <person name="Ptitsyn A."/>
            <person name="Khanna P."/>
            <person name="Romanova D.Y."/>
            <person name="Williams P."/>
            <person name="Greenwood S.J."/>
            <person name="Moroz L.L."/>
            <person name="Walt D.R."/>
            <person name="Bodnar A.G."/>
        </authorList>
    </citation>
    <scope>NUCLEOTIDE SEQUENCE</scope>
    <source>
        <strain evidence="2">GMGI-L3</strain>
    </source>
</reference>
<comment type="caution">
    <text evidence="2">The sequence shown here is derived from an EMBL/GenBank/DDBJ whole genome shotgun (WGS) entry which is preliminary data.</text>
</comment>
<keyword evidence="3" id="KW-1185">Reference proteome</keyword>
<organism evidence="2 3">
    <name type="scientific">Homarus americanus</name>
    <name type="common">American lobster</name>
    <dbReference type="NCBI Taxonomy" id="6706"/>
    <lineage>
        <taxon>Eukaryota</taxon>
        <taxon>Metazoa</taxon>
        <taxon>Ecdysozoa</taxon>
        <taxon>Arthropoda</taxon>
        <taxon>Crustacea</taxon>
        <taxon>Multicrustacea</taxon>
        <taxon>Malacostraca</taxon>
        <taxon>Eumalacostraca</taxon>
        <taxon>Eucarida</taxon>
        <taxon>Decapoda</taxon>
        <taxon>Pleocyemata</taxon>
        <taxon>Astacidea</taxon>
        <taxon>Nephropoidea</taxon>
        <taxon>Nephropidae</taxon>
        <taxon>Homarus</taxon>
    </lineage>
</organism>
<feature type="region of interest" description="Disordered" evidence="1">
    <location>
        <begin position="168"/>
        <end position="386"/>
    </location>
</feature>
<feature type="compositionally biased region" description="Basic residues" evidence="1">
    <location>
        <begin position="1"/>
        <end position="11"/>
    </location>
</feature>
<feature type="compositionally biased region" description="Polar residues" evidence="1">
    <location>
        <begin position="357"/>
        <end position="374"/>
    </location>
</feature>
<dbReference type="EMBL" id="JAHLQT010003582">
    <property type="protein sequence ID" value="KAG7176315.1"/>
    <property type="molecule type" value="Genomic_DNA"/>
</dbReference>